<reference evidence="2" key="1">
    <citation type="submission" date="2022-11" db="UniProtKB">
        <authorList>
            <consortium name="WormBaseParasite"/>
        </authorList>
    </citation>
    <scope>IDENTIFICATION</scope>
</reference>
<evidence type="ECO:0000313" key="1">
    <source>
        <dbReference type="Proteomes" id="UP000887565"/>
    </source>
</evidence>
<keyword evidence="1" id="KW-1185">Reference proteome</keyword>
<dbReference type="AlphaFoldDB" id="A0A915K4W4"/>
<protein>
    <submittedName>
        <fullName evidence="2">Uncharacterized protein</fullName>
    </submittedName>
</protein>
<accession>A0A915K4W4</accession>
<organism evidence="1 2">
    <name type="scientific">Romanomermis culicivorax</name>
    <name type="common">Nematode worm</name>
    <dbReference type="NCBI Taxonomy" id="13658"/>
    <lineage>
        <taxon>Eukaryota</taxon>
        <taxon>Metazoa</taxon>
        <taxon>Ecdysozoa</taxon>
        <taxon>Nematoda</taxon>
        <taxon>Enoplea</taxon>
        <taxon>Dorylaimia</taxon>
        <taxon>Mermithida</taxon>
        <taxon>Mermithoidea</taxon>
        <taxon>Mermithidae</taxon>
        <taxon>Romanomermis</taxon>
    </lineage>
</organism>
<sequence length="136" mass="16047">MHIRMRIPPITNLGVNNDHFCKSTFNKKMIKCRFLLSTRFERTLFTKSCLSNLLKRPVAVKFSLIRNRDARNVTPYKRCSWTQAVVDISSAKVKPYLKLIRIDKPIVTQNHAFMNGLNDYYKLSNLCMLMHNRPHY</sequence>
<proteinExistence type="predicted"/>
<dbReference type="Proteomes" id="UP000887565">
    <property type="component" value="Unplaced"/>
</dbReference>
<evidence type="ECO:0000313" key="2">
    <source>
        <dbReference type="WBParaSite" id="nRc.2.0.1.t33761-RA"/>
    </source>
</evidence>
<dbReference type="WBParaSite" id="nRc.2.0.1.t33761-RA">
    <property type="protein sequence ID" value="nRc.2.0.1.t33761-RA"/>
    <property type="gene ID" value="nRc.2.0.1.g33761"/>
</dbReference>
<name>A0A915K4W4_ROMCU</name>